<dbReference type="SUPFAM" id="SSF53720">
    <property type="entry name" value="ALDH-like"/>
    <property type="match status" value="1"/>
</dbReference>
<dbReference type="EMBL" id="CAKMMF010000026">
    <property type="protein sequence ID" value="CAH1216324.1"/>
    <property type="molecule type" value="Genomic_DNA"/>
</dbReference>
<sequence>MEAITRTTVMELVRNQQQYVQSGATQSVDYRLKQLQLLKTAIKCNESLIIEAMRKDLRKSEFEAYTTEIGFVYDSIRYISRHLRKWAKVKRVRTPLVHWGSKSYIYPEPYGSVLVIGPFNYPFMLAIEPLIGAIAAGNCAVVKPSEYTPHVSAVIAAIIRANFEERYISVAEGGKEVVSALIHTPFDYIFFTGSTEIGRIVMEAAAKNLVPVTLELGGKSPCIVERDADLDTAAHRIVWGKFLNAGQTCVAPDYLLVHQDIKEALIVKLKEKIAAFYGDDPHKSADLGRIVNERHWERLTGLLDAGKIAAGGDSRRDDLYVGPTIIDHVMWEDKIMEEEIFGPILPVLAYDNLDAAIKRINGRSKPLALYLFTSDKKTEEKVLERVSFGGGCVNDTILHLASPHLPFGGVGASGTGAYHGRKSFETFSHMKSVLKKRAKFNWSFLHPPYSVKKLNLIRKFMK</sequence>
<dbReference type="Proteomes" id="UP000838686">
    <property type="component" value="Unassembled WGS sequence"/>
</dbReference>
<organism evidence="7 8">
    <name type="scientific">Paenibacillus plantiphilus</name>
    <dbReference type="NCBI Taxonomy" id="2905650"/>
    <lineage>
        <taxon>Bacteria</taxon>
        <taxon>Bacillati</taxon>
        <taxon>Bacillota</taxon>
        <taxon>Bacilli</taxon>
        <taxon>Bacillales</taxon>
        <taxon>Paenibacillaceae</taxon>
        <taxon>Paenibacillus</taxon>
    </lineage>
</organism>
<name>A0ABN8GRU2_9BACL</name>
<dbReference type="Gene3D" id="3.40.605.10">
    <property type="entry name" value="Aldehyde Dehydrogenase, Chain A, domain 1"/>
    <property type="match status" value="1"/>
</dbReference>
<comment type="similarity">
    <text evidence="1 3 5">Belongs to the aldehyde dehydrogenase family.</text>
</comment>
<feature type="domain" description="Aldehyde dehydrogenase" evidence="6">
    <location>
        <begin position="3"/>
        <end position="433"/>
    </location>
</feature>
<dbReference type="InterPro" id="IPR016160">
    <property type="entry name" value="Ald_DH_CS_CYS"/>
</dbReference>
<evidence type="ECO:0000313" key="7">
    <source>
        <dbReference type="EMBL" id="CAH1216324.1"/>
    </source>
</evidence>
<dbReference type="CDD" id="cd07136">
    <property type="entry name" value="ALDH_YwdH-P39616"/>
    <property type="match status" value="1"/>
</dbReference>
<accession>A0ABN8GRU2</accession>
<dbReference type="PROSITE" id="PS00070">
    <property type="entry name" value="ALDEHYDE_DEHYDR_CYS"/>
    <property type="match status" value="1"/>
</dbReference>
<dbReference type="Pfam" id="PF00171">
    <property type="entry name" value="Aldedh"/>
    <property type="match status" value="1"/>
</dbReference>
<keyword evidence="2 3" id="KW-0560">Oxidoreductase</keyword>
<evidence type="ECO:0000256" key="3">
    <source>
        <dbReference type="PIRNR" id="PIRNR036492"/>
    </source>
</evidence>
<reference evidence="7" key="1">
    <citation type="submission" date="2022-01" db="EMBL/GenBank/DDBJ databases">
        <authorList>
            <person name="Criscuolo A."/>
        </authorList>
    </citation>
    <scope>NUCLEOTIDE SEQUENCE</scope>
    <source>
        <strain evidence="7">CIP111893</strain>
    </source>
</reference>
<proteinExistence type="inferred from homology"/>
<evidence type="ECO:0000259" key="6">
    <source>
        <dbReference type="Pfam" id="PF00171"/>
    </source>
</evidence>
<dbReference type="PROSITE" id="PS00687">
    <property type="entry name" value="ALDEHYDE_DEHYDR_GLU"/>
    <property type="match status" value="1"/>
</dbReference>
<gene>
    <name evidence="7" type="primary">aldH1</name>
    <name evidence="7" type="ORF">PAECIP111893_04097</name>
</gene>
<evidence type="ECO:0000256" key="5">
    <source>
        <dbReference type="RuleBase" id="RU003345"/>
    </source>
</evidence>
<dbReference type="PANTHER" id="PTHR43570:SF16">
    <property type="entry name" value="ALDEHYDE DEHYDROGENASE TYPE III, ISOFORM Q"/>
    <property type="match status" value="1"/>
</dbReference>
<evidence type="ECO:0000256" key="1">
    <source>
        <dbReference type="ARBA" id="ARBA00009986"/>
    </source>
</evidence>
<keyword evidence="8" id="KW-1185">Reference proteome</keyword>
<dbReference type="Gene3D" id="3.40.309.10">
    <property type="entry name" value="Aldehyde Dehydrogenase, Chain A, domain 2"/>
    <property type="match status" value="1"/>
</dbReference>
<comment type="caution">
    <text evidence="7">The sequence shown here is derived from an EMBL/GenBank/DDBJ whole genome shotgun (WGS) entry which is preliminary data.</text>
</comment>
<dbReference type="GO" id="GO:0016491">
    <property type="term" value="F:oxidoreductase activity"/>
    <property type="evidence" value="ECO:0007669"/>
    <property type="project" value="UniProtKB-KW"/>
</dbReference>
<dbReference type="InterPro" id="IPR029510">
    <property type="entry name" value="Ald_DH_CS_GLU"/>
</dbReference>
<dbReference type="PIRSF" id="PIRSF036492">
    <property type="entry name" value="ALDH"/>
    <property type="match status" value="1"/>
</dbReference>
<dbReference type="InterPro" id="IPR012394">
    <property type="entry name" value="Aldehyde_DH_NAD(P)"/>
</dbReference>
<feature type="active site" evidence="4">
    <location>
        <position position="215"/>
    </location>
</feature>
<evidence type="ECO:0000313" key="8">
    <source>
        <dbReference type="Proteomes" id="UP000838686"/>
    </source>
</evidence>
<dbReference type="InterPro" id="IPR015590">
    <property type="entry name" value="Aldehyde_DH_dom"/>
</dbReference>
<protein>
    <recommendedName>
        <fullName evidence="3">Aldehyde dehydrogenase</fullName>
    </recommendedName>
</protein>
<dbReference type="PANTHER" id="PTHR43570">
    <property type="entry name" value="ALDEHYDE DEHYDROGENASE"/>
    <property type="match status" value="1"/>
</dbReference>
<evidence type="ECO:0000256" key="2">
    <source>
        <dbReference type="ARBA" id="ARBA00023002"/>
    </source>
</evidence>
<dbReference type="InterPro" id="IPR016163">
    <property type="entry name" value="Ald_DH_C"/>
</dbReference>
<evidence type="ECO:0000256" key="4">
    <source>
        <dbReference type="PROSITE-ProRule" id="PRU10007"/>
    </source>
</evidence>
<dbReference type="InterPro" id="IPR016162">
    <property type="entry name" value="Ald_DH_N"/>
</dbReference>
<dbReference type="InterPro" id="IPR016161">
    <property type="entry name" value="Ald_DH/histidinol_DH"/>
</dbReference>